<reference evidence="1 2" key="1">
    <citation type="submission" date="2023-01" db="EMBL/GenBank/DDBJ databases">
        <title>Analysis of 21 Apiospora genomes using comparative genomics revels a genus with tremendous synthesis potential of carbohydrate active enzymes and secondary metabolites.</title>
        <authorList>
            <person name="Sorensen T."/>
        </authorList>
    </citation>
    <scope>NUCLEOTIDE SEQUENCE [LARGE SCALE GENOMIC DNA]</scope>
    <source>
        <strain evidence="1 2">CBS 33761</strain>
    </source>
</reference>
<proteinExistence type="predicted"/>
<evidence type="ECO:0000313" key="1">
    <source>
        <dbReference type="EMBL" id="KAK8036150.1"/>
    </source>
</evidence>
<dbReference type="Proteomes" id="UP001444661">
    <property type="component" value="Unassembled WGS sequence"/>
</dbReference>
<gene>
    <name evidence="1" type="ORF">PG993_008764</name>
</gene>
<accession>A0ABR1SPA0</accession>
<protein>
    <submittedName>
        <fullName evidence="1">Uncharacterized protein</fullName>
    </submittedName>
</protein>
<dbReference type="EMBL" id="JAQQWK010000008">
    <property type="protein sequence ID" value="KAK8036150.1"/>
    <property type="molecule type" value="Genomic_DNA"/>
</dbReference>
<sequence>MWLRRISARESGKESAVAYDACPGNPSWLHEESRVKRSRVPGGNILSKRRAPCIIGAKNALQGVLGDFLIGLVMKHNHCMYDPFNCRHAQLIDGIDWSYIDIRCAEIYNDNLDGSAHVA</sequence>
<evidence type="ECO:0000313" key="2">
    <source>
        <dbReference type="Proteomes" id="UP001444661"/>
    </source>
</evidence>
<keyword evidence="2" id="KW-1185">Reference proteome</keyword>
<organism evidence="1 2">
    <name type="scientific">Apiospora rasikravindrae</name>
    <dbReference type="NCBI Taxonomy" id="990691"/>
    <lineage>
        <taxon>Eukaryota</taxon>
        <taxon>Fungi</taxon>
        <taxon>Dikarya</taxon>
        <taxon>Ascomycota</taxon>
        <taxon>Pezizomycotina</taxon>
        <taxon>Sordariomycetes</taxon>
        <taxon>Xylariomycetidae</taxon>
        <taxon>Amphisphaeriales</taxon>
        <taxon>Apiosporaceae</taxon>
        <taxon>Apiospora</taxon>
    </lineage>
</organism>
<name>A0ABR1SPA0_9PEZI</name>
<comment type="caution">
    <text evidence="1">The sequence shown here is derived from an EMBL/GenBank/DDBJ whole genome shotgun (WGS) entry which is preliminary data.</text>
</comment>